<keyword evidence="3" id="KW-1185">Reference proteome</keyword>
<dbReference type="STRING" id="675120.N1PC58"/>
<keyword evidence="1" id="KW-0812">Transmembrane</keyword>
<proteinExistence type="predicted"/>
<organism evidence="2 3">
    <name type="scientific">Dothistroma septosporum (strain NZE10 / CBS 128990)</name>
    <name type="common">Red band needle blight fungus</name>
    <name type="synonym">Mycosphaerella pini</name>
    <dbReference type="NCBI Taxonomy" id="675120"/>
    <lineage>
        <taxon>Eukaryota</taxon>
        <taxon>Fungi</taxon>
        <taxon>Dikarya</taxon>
        <taxon>Ascomycota</taxon>
        <taxon>Pezizomycotina</taxon>
        <taxon>Dothideomycetes</taxon>
        <taxon>Dothideomycetidae</taxon>
        <taxon>Mycosphaerellales</taxon>
        <taxon>Mycosphaerellaceae</taxon>
        <taxon>Dothistroma</taxon>
    </lineage>
</organism>
<dbReference type="EMBL" id="KB446544">
    <property type="protein sequence ID" value="EME40003.1"/>
    <property type="molecule type" value="Genomic_DNA"/>
</dbReference>
<evidence type="ECO:0000256" key="1">
    <source>
        <dbReference type="SAM" id="Phobius"/>
    </source>
</evidence>
<dbReference type="PANTHER" id="PTHR37849:SF1">
    <property type="entry name" value="YALI0E11605P"/>
    <property type="match status" value="1"/>
</dbReference>
<sequence>MASRLPSALRTFTTSRTAVSTTPLAQTSLAQNAAIARRSFQTSRAMMVDTVVSPKKPIGAFRGSLFGFLLGTVLAGGGLYYYVVDEYKVSNELLVEDIYALQSAVQRLEGYVKALETEVKTTKK</sequence>
<dbReference type="eggNOG" id="ENOG502S5A2">
    <property type="taxonomic scope" value="Eukaryota"/>
</dbReference>
<keyword evidence="1" id="KW-0472">Membrane</keyword>
<dbReference type="AlphaFoldDB" id="N1PC58"/>
<gene>
    <name evidence="2" type="ORF">DOTSEDRAFT_138034</name>
</gene>
<reference evidence="3" key="1">
    <citation type="journal article" date="2012" name="PLoS Genet.">
        <title>The genomes of the fungal plant pathogens Cladosporium fulvum and Dothistroma septosporum reveal adaptation to different hosts and lifestyles but also signatures of common ancestry.</title>
        <authorList>
            <person name="de Wit P.J.G.M."/>
            <person name="van der Burgt A."/>
            <person name="Oekmen B."/>
            <person name="Stergiopoulos I."/>
            <person name="Abd-Elsalam K.A."/>
            <person name="Aerts A.L."/>
            <person name="Bahkali A.H."/>
            <person name="Beenen H.G."/>
            <person name="Chettri P."/>
            <person name="Cox M.P."/>
            <person name="Datema E."/>
            <person name="de Vries R.P."/>
            <person name="Dhillon B."/>
            <person name="Ganley A.R."/>
            <person name="Griffiths S.A."/>
            <person name="Guo Y."/>
            <person name="Hamelin R.C."/>
            <person name="Henrissat B."/>
            <person name="Kabir M.S."/>
            <person name="Jashni M.K."/>
            <person name="Kema G."/>
            <person name="Klaubauf S."/>
            <person name="Lapidus A."/>
            <person name="Levasseur A."/>
            <person name="Lindquist E."/>
            <person name="Mehrabi R."/>
            <person name="Ohm R.A."/>
            <person name="Owen T.J."/>
            <person name="Salamov A."/>
            <person name="Schwelm A."/>
            <person name="Schijlen E."/>
            <person name="Sun H."/>
            <person name="van den Burg H.A."/>
            <person name="van Ham R.C.H.J."/>
            <person name="Zhang S."/>
            <person name="Goodwin S.B."/>
            <person name="Grigoriev I.V."/>
            <person name="Collemare J."/>
            <person name="Bradshaw R.E."/>
        </authorList>
    </citation>
    <scope>NUCLEOTIDE SEQUENCE [LARGE SCALE GENOMIC DNA]</scope>
    <source>
        <strain evidence="3">NZE10 / CBS 128990</strain>
    </source>
</reference>
<evidence type="ECO:0000313" key="2">
    <source>
        <dbReference type="EMBL" id="EME40003.1"/>
    </source>
</evidence>
<accession>N1PC58</accession>
<dbReference type="OrthoDB" id="446044at2759"/>
<keyword evidence="1" id="KW-1133">Transmembrane helix</keyword>
<dbReference type="OMA" id="VAKKPMG"/>
<feature type="transmembrane region" description="Helical" evidence="1">
    <location>
        <begin position="65"/>
        <end position="83"/>
    </location>
</feature>
<evidence type="ECO:0000313" key="3">
    <source>
        <dbReference type="Proteomes" id="UP000016933"/>
    </source>
</evidence>
<dbReference type="Proteomes" id="UP000016933">
    <property type="component" value="Unassembled WGS sequence"/>
</dbReference>
<reference evidence="2 3" key="2">
    <citation type="journal article" date="2012" name="PLoS Pathog.">
        <title>Diverse lifestyles and strategies of plant pathogenesis encoded in the genomes of eighteen Dothideomycetes fungi.</title>
        <authorList>
            <person name="Ohm R.A."/>
            <person name="Feau N."/>
            <person name="Henrissat B."/>
            <person name="Schoch C.L."/>
            <person name="Horwitz B.A."/>
            <person name="Barry K.W."/>
            <person name="Condon B.J."/>
            <person name="Copeland A.C."/>
            <person name="Dhillon B."/>
            <person name="Glaser F."/>
            <person name="Hesse C.N."/>
            <person name="Kosti I."/>
            <person name="LaButti K."/>
            <person name="Lindquist E.A."/>
            <person name="Lucas S."/>
            <person name="Salamov A.A."/>
            <person name="Bradshaw R.E."/>
            <person name="Ciuffetti L."/>
            <person name="Hamelin R.C."/>
            <person name="Kema G.H.J."/>
            <person name="Lawrence C."/>
            <person name="Scott J.A."/>
            <person name="Spatafora J.W."/>
            <person name="Turgeon B.G."/>
            <person name="de Wit P.J.G.M."/>
            <person name="Zhong S."/>
            <person name="Goodwin S.B."/>
            <person name="Grigoriev I.V."/>
        </authorList>
    </citation>
    <scope>NUCLEOTIDE SEQUENCE [LARGE SCALE GENOMIC DNA]</scope>
    <source>
        <strain evidence="3">NZE10 / CBS 128990</strain>
    </source>
</reference>
<dbReference type="HOGENOM" id="CLU_136352_0_0_1"/>
<name>N1PC58_DOTSN</name>
<dbReference type="PANTHER" id="PTHR37849">
    <property type="entry name" value="YALI0E11605P"/>
    <property type="match status" value="1"/>
</dbReference>
<protein>
    <submittedName>
        <fullName evidence="2">Uncharacterized protein</fullName>
    </submittedName>
</protein>